<protein>
    <submittedName>
        <fullName evidence="2">Phosphoribosylaminoimidazolecarboxamide formyltransferase</fullName>
    </submittedName>
</protein>
<name>A0AC34FBR0_9BILA</name>
<organism evidence="1 2">
    <name type="scientific">Panagrolaimus sp. ES5</name>
    <dbReference type="NCBI Taxonomy" id="591445"/>
    <lineage>
        <taxon>Eukaryota</taxon>
        <taxon>Metazoa</taxon>
        <taxon>Ecdysozoa</taxon>
        <taxon>Nematoda</taxon>
        <taxon>Chromadorea</taxon>
        <taxon>Rhabditida</taxon>
        <taxon>Tylenchina</taxon>
        <taxon>Panagrolaimomorpha</taxon>
        <taxon>Panagrolaimoidea</taxon>
        <taxon>Panagrolaimidae</taxon>
        <taxon>Panagrolaimus</taxon>
    </lineage>
</organism>
<sequence>MARFRKNAAITDNEDRQRSRSTNRLLDTITKRTNFFHRLVTFSAFEHTTSYDESISGYMRRQFGGATTNGRRQLSLRYGQNPHQSNDAELYSLQADMPIKVLNGSPGYINILDGLNAWQLVSELAVATGLPSAASFKHVSPAGAAVGLPLNDAEAQACFVNDLPLDSKRPSLAAAYARARGADRMSSFGDFIALSERCDELTARIISREVSDGVIAPDYDENALSILAKKKNGNYTVLKQKRNNAQISPSTFENIVSKNKDIDPKYLPSEDEVRTVFGLKLKQKRNNAQISPSTFENIVSKNKDLPKNAIIDLLVATISVKYTQSNSVCFAHRGQVIGMGAGQQSRIHCTRLAGEKAANW</sequence>
<evidence type="ECO:0000313" key="1">
    <source>
        <dbReference type="Proteomes" id="UP000887579"/>
    </source>
</evidence>
<dbReference type="Proteomes" id="UP000887579">
    <property type="component" value="Unplaced"/>
</dbReference>
<proteinExistence type="predicted"/>
<dbReference type="WBParaSite" id="ES5_v2.g14158.t1">
    <property type="protein sequence ID" value="ES5_v2.g14158.t1"/>
    <property type="gene ID" value="ES5_v2.g14158"/>
</dbReference>
<reference evidence="2" key="1">
    <citation type="submission" date="2022-11" db="UniProtKB">
        <authorList>
            <consortium name="WormBaseParasite"/>
        </authorList>
    </citation>
    <scope>IDENTIFICATION</scope>
</reference>
<evidence type="ECO:0000313" key="2">
    <source>
        <dbReference type="WBParaSite" id="ES5_v2.g14158.t1"/>
    </source>
</evidence>
<accession>A0AC34FBR0</accession>